<dbReference type="Pfam" id="PF17921">
    <property type="entry name" value="Integrase_H2C2"/>
    <property type="match status" value="1"/>
</dbReference>
<dbReference type="InterPro" id="IPR044974">
    <property type="entry name" value="Disease_R_plants"/>
</dbReference>
<evidence type="ECO:0000259" key="5">
    <source>
        <dbReference type="Pfam" id="PF23559"/>
    </source>
</evidence>
<dbReference type="SUPFAM" id="SSF52540">
    <property type="entry name" value="P-loop containing nucleoside triphosphate hydrolases"/>
    <property type="match status" value="1"/>
</dbReference>
<evidence type="ECO:0000256" key="1">
    <source>
        <dbReference type="ARBA" id="ARBA00022737"/>
    </source>
</evidence>
<proteinExistence type="predicted"/>
<dbReference type="InterPro" id="IPR036397">
    <property type="entry name" value="RNaseH_sf"/>
</dbReference>
<dbReference type="PANTHER" id="PTHR23155">
    <property type="entry name" value="DISEASE RESISTANCE PROTEIN RP"/>
    <property type="match status" value="1"/>
</dbReference>
<dbReference type="Gene3D" id="1.10.10.10">
    <property type="entry name" value="Winged helix-like DNA-binding domain superfamily/Winged helix DNA-binding domain"/>
    <property type="match status" value="1"/>
</dbReference>
<keyword evidence="2" id="KW-0611">Plant defense</keyword>
<reference evidence="7 8" key="1">
    <citation type="journal article" date="2023" name="Hortic Res">
        <title>The complete reference genome for grapevine (Vitis vinifera L.) genetics and breeding.</title>
        <authorList>
            <person name="Shi X."/>
            <person name="Cao S."/>
            <person name="Wang X."/>
            <person name="Huang S."/>
            <person name="Wang Y."/>
            <person name="Liu Z."/>
            <person name="Liu W."/>
            <person name="Leng X."/>
            <person name="Peng Y."/>
            <person name="Wang N."/>
            <person name="Wang Y."/>
            <person name="Ma Z."/>
            <person name="Xu X."/>
            <person name="Zhang F."/>
            <person name="Xue H."/>
            <person name="Zhong H."/>
            <person name="Wang Y."/>
            <person name="Zhang K."/>
            <person name="Velt A."/>
            <person name="Avia K."/>
            <person name="Holtgrawe D."/>
            <person name="Grimplet J."/>
            <person name="Matus J.T."/>
            <person name="Ware D."/>
            <person name="Wu X."/>
            <person name="Wang H."/>
            <person name="Liu C."/>
            <person name="Fang Y."/>
            <person name="Rustenholz C."/>
            <person name="Cheng Z."/>
            <person name="Xiao H."/>
            <person name="Zhou Y."/>
        </authorList>
    </citation>
    <scope>NUCLEOTIDE SEQUENCE [LARGE SCALE GENOMIC DNA]</scope>
    <source>
        <strain evidence="8">cv. Pinot noir / PN40024</strain>
        <tissue evidence="7">Leaf</tissue>
    </source>
</reference>
<feature type="domain" description="Disease resistance protein winged helix" evidence="5">
    <location>
        <begin position="344"/>
        <end position="408"/>
    </location>
</feature>
<dbReference type="InterPro" id="IPR056789">
    <property type="entry name" value="LRR_R13L1-DRL21"/>
</dbReference>
<evidence type="ECO:0000259" key="4">
    <source>
        <dbReference type="Pfam" id="PF17921"/>
    </source>
</evidence>
<dbReference type="Pfam" id="PF25019">
    <property type="entry name" value="LRR_R13L1-DRL21"/>
    <property type="match status" value="1"/>
</dbReference>
<dbReference type="Pfam" id="PF00931">
    <property type="entry name" value="NB-ARC"/>
    <property type="match status" value="1"/>
</dbReference>
<dbReference type="InterPro" id="IPR027417">
    <property type="entry name" value="P-loop_NTPase"/>
</dbReference>
<evidence type="ECO:0008006" key="9">
    <source>
        <dbReference type="Google" id="ProtNLM"/>
    </source>
</evidence>
<feature type="domain" description="NB-ARC" evidence="3">
    <location>
        <begin position="191"/>
        <end position="240"/>
    </location>
</feature>
<dbReference type="Gene3D" id="1.10.340.70">
    <property type="match status" value="1"/>
</dbReference>
<gene>
    <name evidence="7" type="ORF">VitviT2T_020508</name>
</gene>
<evidence type="ECO:0000313" key="8">
    <source>
        <dbReference type="Proteomes" id="UP001227230"/>
    </source>
</evidence>
<name>A0ABY9D467_VITVI</name>
<feature type="domain" description="Integrase zinc-binding" evidence="4">
    <location>
        <begin position="19"/>
        <end position="75"/>
    </location>
</feature>
<evidence type="ECO:0000259" key="6">
    <source>
        <dbReference type="Pfam" id="PF25019"/>
    </source>
</evidence>
<accession>A0ABY9D467</accession>
<protein>
    <recommendedName>
        <fullName evidence="9">Disease resistance RPP13-like protein 1</fullName>
    </recommendedName>
</protein>
<dbReference type="Pfam" id="PF23559">
    <property type="entry name" value="WHD_DRP"/>
    <property type="match status" value="1"/>
</dbReference>
<evidence type="ECO:0000256" key="2">
    <source>
        <dbReference type="ARBA" id="ARBA00022821"/>
    </source>
</evidence>
<dbReference type="Gene3D" id="3.30.420.10">
    <property type="entry name" value="Ribonuclease H-like superfamily/Ribonuclease H"/>
    <property type="match status" value="1"/>
</dbReference>
<dbReference type="InterPro" id="IPR002182">
    <property type="entry name" value="NB-ARC"/>
</dbReference>
<dbReference type="PANTHER" id="PTHR23155:SF1205">
    <property type="entry name" value="DISEASE RESISTANCE PROTEIN RPM1"/>
    <property type="match status" value="1"/>
</dbReference>
<keyword evidence="8" id="KW-1185">Reference proteome</keyword>
<evidence type="ECO:0000313" key="7">
    <source>
        <dbReference type="EMBL" id="WKA02302.1"/>
    </source>
</evidence>
<dbReference type="Gene3D" id="3.40.50.300">
    <property type="entry name" value="P-loop containing nucleotide triphosphate hydrolases"/>
    <property type="match status" value="1"/>
</dbReference>
<evidence type="ECO:0000259" key="3">
    <source>
        <dbReference type="Pfam" id="PF00931"/>
    </source>
</evidence>
<dbReference type="EMBL" id="CP126660">
    <property type="protein sequence ID" value="WKA02302.1"/>
    <property type="molecule type" value="Genomic_DNA"/>
</dbReference>
<organism evidence="7 8">
    <name type="scientific">Vitis vinifera</name>
    <name type="common">Grape</name>
    <dbReference type="NCBI Taxonomy" id="29760"/>
    <lineage>
        <taxon>Eukaryota</taxon>
        <taxon>Viridiplantae</taxon>
        <taxon>Streptophyta</taxon>
        <taxon>Embryophyta</taxon>
        <taxon>Tracheophyta</taxon>
        <taxon>Spermatophyta</taxon>
        <taxon>Magnoliopsida</taxon>
        <taxon>eudicotyledons</taxon>
        <taxon>Gunneridae</taxon>
        <taxon>Pentapetalae</taxon>
        <taxon>rosids</taxon>
        <taxon>Vitales</taxon>
        <taxon>Vitaceae</taxon>
        <taxon>Viteae</taxon>
        <taxon>Vitis</taxon>
    </lineage>
</organism>
<dbReference type="InterPro" id="IPR058922">
    <property type="entry name" value="WHD_DRP"/>
</dbReference>
<dbReference type="InterPro" id="IPR036388">
    <property type="entry name" value="WH-like_DNA-bd_sf"/>
</dbReference>
<feature type="domain" description="R13L1/DRL21-like LRR repeat region" evidence="6">
    <location>
        <begin position="474"/>
        <end position="572"/>
    </location>
</feature>
<sequence>MYEDRSVRFKGRLCVPKDVELRNEILADAHRAKYTIHPRNTKMYQDLKRQFWWRGMKRDIAQFVANCQICQQVKAKHLRPAGLLQPLAIPEWKWDHITMDFVIGLPRTRSKKNGVWVIVDRLSKSAHFLSMKTTDPMNSLAKLYIQEVVRLHGIPLSIVFDRDLKFTSQLNSTANHFSGRCPSCLGRGDDKRAILNQLRNDEASENEICVIPILGMPGVGKTALAQLAFNDGESIASSFRDVDDLNLLQVSLKENLAGKKFLLVLDDVWEEDYATWDLFRSPLRAAKALGGLLRTKSNCEEWAEILGSNIWDLPNKECDILPALKLGYHHLPPHLKQCFSYWSLFPKGYEFDKDELLLIWMAEQPTGNKQMEDLGCEYFCELLSRSLFQPSSSNVSKFTMHDLLNDLAQSVAAEICFHSEDQPEKNLRHAISEKVRHSSFTRMYEIFENFEPVRKARILTLSKFIVSKGSGLRIRDLGNLSQLLGKLSILGLQNMVNMKEVMDANLKNRHKIEDLTVELGYVDAQNETLTEMLEPHQNLKKLTVQWYWGFKFPSWIGDPSFSSMVQLSLSDC</sequence>
<dbReference type="SUPFAM" id="SSF53098">
    <property type="entry name" value="Ribonuclease H-like"/>
    <property type="match status" value="1"/>
</dbReference>
<keyword evidence="1" id="KW-0677">Repeat</keyword>
<dbReference type="InterPro" id="IPR041588">
    <property type="entry name" value="Integrase_H2C2"/>
</dbReference>
<dbReference type="Proteomes" id="UP001227230">
    <property type="component" value="Chromosome 13"/>
</dbReference>
<dbReference type="InterPro" id="IPR012337">
    <property type="entry name" value="RNaseH-like_sf"/>
</dbReference>